<dbReference type="GO" id="GO:0005524">
    <property type="term" value="F:ATP binding"/>
    <property type="evidence" value="ECO:0007669"/>
    <property type="project" value="UniProtKB-UniRule"/>
</dbReference>
<dbReference type="EC" id="2.7.11.1" evidence="2"/>
<evidence type="ECO:0000256" key="1">
    <source>
        <dbReference type="ARBA" id="ARBA00010886"/>
    </source>
</evidence>
<evidence type="ECO:0000256" key="9">
    <source>
        <dbReference type="ARBA" id="ARBA00048679"/>
    </source>
</evidence>
<evidence type="ECO:0000259" key="12">
    <source>
        <dbReference type="PROSITE" id="PS50011"/>
    </source>
</evidence>
<comment type="catalytic activity">
    <reaction evidence="8">
        <text>L-threonyl-[protein] + ATP = O-phospho-L-threonyl-[protein] + ADP + H(+)</text>
        <dbReference type="Rhea" id="RHEA:46608"/>
        <dbReference type="Rhea" id="RHEA-COMP:11060"/>
        <dbReference type="Rhea" id="RHEA-COMP:11605"/>
        <dbReference type="ChEBI" id="CHEBI:15378"/>
        <dbReference type="ChEBI" id="CHEBI:30013"/>
        <dbReference type="ChEBI" id="CHEBI:30616"/>
        <dbReference type="ChEBI" id="CHEBI:61977"/>
        <dbReference type="ChEBI" id="CHEBI:456216"/>
        <dbReference type="EC" id="2.7.11.1"/>
    </reaction>
</comment>
<protein>
    <recommendedName>
        <fullName evidence="2">non-specific serine/threonine protein kinase</fullName>
        <ecNumber evidence="2">2.7.11.1</ecNumber>
    </recommendedName>
</protein>
<dbReference type="PROSITE" id="PS00107">
    <property type="entry name" value="PROTEIN_KINASE_ATP"/>
    <property type="match status" value="1"/>
</dbReference>
<dbReference type="InterPro" id="IPR011009">
    <property type="entry name" value="Kinase-like_dom_sf"/>
</dbReference>
<sequence>MSHSTLKDFEILGQIGKGSYGTVYKCRRAQDKNVYVLKEIKLAGATKREIEAAVNECHILARIDSNYVVRYFDSFVENETETLWMVMELCSQGTLRDLIVNRKTRLPEDECWYYICQILLAVASIHVLKIIHRDIKSLNIFIGENPNPSSDMPYTKYLMKLGDMGVSKELVETQGLAQTLVGSPYYLSPEICRSEKYNQKSDIWALGVTFYEMMNTGKHPFLAKNQASLIVKILKGKYEQLPGDVYSQAIRDLVYWCLRMNASSRPDVFTLLALPIVKQKIQAFKLSIPPAVSAALKRAEQNFNRVVQQKRRDAAEASTADSSKEQPKSREKRLSDAMPPTNTTANTTTAAATSKMGGTTATASETKSESKASMRTPSISAQAKETVENEDFDDPAEESVPKPRSEVATYQAELEKLLADDAKLSTEQINTYNKINSFGITHQVRDELLNFFMNDDDGEEERFIKFVFGRIGYDKIELIDHMRAHVKIVRERQELRTRITDLLTKISDQ</sequence>
<dbReference type="AlphaFoldDB" id="A0A4Z1T4F5"/>
<feature type="compositionally biased region" description="Low complexity" evidence="11">
    <location>
        <begin position="341"/>
        <end position="365"/>
    </location>
</feature>
<evidence type="ECO:0000256" key="5">
    <source>
        <dbReference type="ARBA" id="ARBA00022741"/>
    </source>
</evidence>
<dbReference type="Gene3D" id="1.10.510.10">
    <property type="entry name" value="Transferase(Phosphotransferase) domain 1"/>
    <property type="match status" value="1"/>
</dbReference>
<evidence type="ECO:0000256" key="8">
    <source>
        <dbReference type="ARBA" id="ARBA00047899"/>
    </source>
</evidence>
<keyword evidence="6 13" id="KW-0418">Kinase</keyword>
<dbReference type="InterPro" id="IPR051131">
    <property type="entry name" value="NEK_Ser/Thr_kinase_NIMA"/>
</dbReference>
<dbReference type="FunFam" id="3.30.200.20:FF:000097">
    <property type="entry name" value="Probable serine/threonine-protein kinase nek1"/>
    <property type="match status" value="1"/>
</dbReference>
<keyword evidence="7 10" id="KW-0067">ATP-binding</keyword>
<feature type="compositionally biased region" description="Acidic residues" evidence="11">
    <location>
        <begin position="388"/>
        <end position="397"/>
    </location>
</feature>
<dbReference type="OrthoDB" id="248923at2759"/>
<dbReference type="GO" id="GO:0004674">
    <property type="term" value="F:protein serine/threonine kinase activity"/>
    <property type="evidence" value="ECO:0007669"/>
    <property type="project" value="UniProtKB-KW"/>
</dbReference>
<keyword evidence="4" id="KW-0808">Transferase</keyword>
<dbReference type="InterPro" id="IPR000719">
    <property type="entry name" value="Prot_kinase_dom"/>
</dbReference>
<reference evidence="13 14" key="1">
    <citation type="submission" date="2019-05" db="EMBL/GenBank/DDBJ databases">
        <title>The compact genome of Giardia muris reveals important steps in the evolution of intestinal protozoan parasites.</title>
        <authorList>
            <person name="Xu F."/>
            <person name="Jimenez-Gonzalez A."/>
            <person name="Einarsson E."/>
            <person name="Astvaldsson A."/>
            <person name="Peirasmaki D."/>
            <person name="Eckmann L."/>
            <person name="Andersson J.O."/>
            <person name="Svard S.G."/>
            <person name="Jerlstrom-Hultqvist J."/>
        </authorList>
    </citation>
    <scope>NUCLEOTIDE SEQUENCE [LARGE SCALE GENOMIC DNA]</scope>
    <source>
        <strain evidence="13 14">Roberts-Thomson</strain>
    </source>
</reference>
<feature type="region of interest" description="Disordered" evidence="11">
    <location>
        <begin position="307"/>
        <end position="405"/>
    </location>
</feature>
<evidence type="ECO:0000256" key="6">
    <source>
        <dbReference type="ARBA" id="ARBA00022777"/>
    </source>
</evidence>
<accession>A0A4Z1T4F5</accession>
<feature type="compositionally biased region" description="Basic and acidic residues" evidence="11">
    <location>
        <begin position="322"/>
        <end position="335"/>
    </location>
</feature>
<dbReference type="EMBL" id="VDLU01000004">
    <property type="protein sequence ID" value="TNJ27311.1"/>
    <property type="molecule type" value="Genomic_DNA"/>
</dbReference>
<comment type="catalytic activity">
    <reaction evidence="9">
        <text>L-seryl-[protein] + ATP = O-phospho-L-seryl-[protein] + ADP + H(+)</text>
        <dbReference type="Rhea" id="RHEA:17989"/>
        <dbReference type="Rhea" id="RHEA-COMP:9863"/>
        <dbReference type="Rhea" id="RHEA-COMP:11604"/>
        <dbReference type="ChEBI" id="CHEBI:15378"/>
        <dbReference type="ChEBI" id="CHEBI:29999"/>
        <dbReference type="ChEBI" id="CHEBI:30616"/>
        <dbReference type="ChEBI" id="CHEBI:83421"/>
        <dbReference type="ChEBI" id="CHEBI:456216"/>
        <dbReference type="EC" id="2.7.11.1"/>
    </reaction>
</comment>
<evidence type="ECO:0000256" key="7">
    <source>
        <dbReference type="ARBA" id="ARBA00022840"/>
    </source>
</evidence>
<evidence type="ECO:0000256" key="2">
    <source>
        <dbReference type="ARBA" id="ARBA00012513"/>
    </source>
</evidence>
<dbReference type="SUPFAM" id="SSF56112">
    <property type="entry name" value="Protein kinase-like (PK-like)"/>
    <property type="match status" value="1"/>
</dbReference>
<keyword evidence="5 10" id="KW-0547">Nucleotide-binding</keyword>
<name>A0A4Z1T4F5_GIAMU</name>
<dbReference type="PROSITE" id="PS00108">
    <property type="entry name" value="PROTEIN_KINASE_ST"/>
    <property type="match status" value="1"/>
</dbReference>
<feature type="binding site" evidence="10">
    <location>
        <position position="38"/>
    </location>
    <ligand>
        <name>ATP</name>
        <dbReference type="ChEBI" id="CHEBI:30616"/>
    </ligand>
</feature>
<evidence type="ECO:0000313" key="13">
    <source>
        <dbReference type="EMBL" id="TNJ27311.1"/>
    </source>
</evidence>
<dbReference type="SMART" id="SM00220">
    <property type="entry name" value="S_TKc"/>
    <property type="match status" value="1"/>
</dbReference>
<dbReference type="VEuPathDB" id="GiardiaDB:GMRT_11514"/>
<evidence type="ECO:0000313" key="14">
    <source>
        <dbReference type="Proteomes" id="UP000315496"/>
    </source>
</evidence>
<dbReference type="InterPro" id="IPR008271">
    <property type="entry name" value="Ser/Thr_kinase_AS"/>
</dbReference>
<evidence type="ECO:0000256" key="3">
    <source>
        <dbReference type="ARBA" id="ARBA00022527"/>
    </source>
</evidence>
<feature type="domain" description="Protein kinase" evidence="12">
    <location>
        <begin position="9"/>
        <end position="277"/>
    </location>
</feature>
<evidence type="ECO:0000256" key="4">
    <source>
        <dbReference type="ARBA" id="ARBA00022679"/>
    </source>
</evidence>
<evidence type="ECO:0000256" key="11">
    <source>
        <dbReference type="SAM" id="MobiDB-lite"/>
    </source>
</evidence>
<keyword evidence="3" id="KW-0723">Serine/threonine-protein kinase</keyword>
<dbReference type="PROSITE" id="PS50011">
    <property type="entry name" value="PROTEIN_KINASE_DOM"/>
    <property type="match status" value="1"/>
</dbReference>
<dbReference type="PANTHER" id="PTHR44899">
    <property type="entry name" value="CAMK FAMILY PROTEIN KINASE"/>
    <property type="match status" value="1"/>
</dbReference>
<comment type="similarity">
    <text evidence="1">Belongs to the protein kinase superfamily. NEK Ser/Thr protein kinase family. NIMA subfamily.</text>
</comment>
<keyword evidence="14" id="KW-1185">Reference proteome</keyword>
<dbReference type="Proteomes" id="UP000315496">
    <property type="component" value="Chromosome 4"/>
</dbReference>
<evidence type="ECO:0000256" key="10">
    <source>
        <dbReference type="PROSITE-ProRule" id="PRU10141"/>
    </source>
</evidence>
<dbReference type="Gene3D" id="3.30.200.20">
    <property type="entry name" value="Phosphorylase Kinase, domain 1"/>
    <property type="match status" value="1"/>
</dbReference>
<dbReference type="InterPro" id="IPR017441">
    <property type="entry name" value="Protein_kinase_ATP_BS"/>
</dbReference>
<proteinExistence type="inferred from homology"/>
<organism evidence="13 14">
    <name type="scientific">Giardia muris</name>
    <dbReference type="NCBI Taxonomy" id="5742"/>
    <lineage>
        <taxon>Eukaryota</taxon>
        <taxon>Metamonada</taxon>
        <taxon>Diplomonadida</taxon>
        <taxon>Hexamitidae</taxon>
        <taxon>Giardiinae</taxon>
        <taxon>Giardia</taxon>
    </lineage>
</organism>
<gene>
    <name evidence="13" type="ORF">GMRT_11514</name>
</gene>
<dbReference type="PANTHER" id="PTHR44899:SF7">
    <property type="entry name" value="NIMA-RELATED KINASE"/>
    <property type="match status" value="1"/>
</dbReference>
<dbReference type="Pfam" id="PF00069">
    <property type="entry name" value="Pkinase"/>
    <property type="match status" value="1"/>
</dbReference>
<comment type="caution">
    <text evidence="13">The sequence shown here is derived from an EMBL/GenBank/DDBJ whole genome shotgun (WGS) entry which is preliminary data.</text>
</comment>